<organism evidence="2">
    <name type="scientific">viral metagenome</name>
    <dbReference type="NCBI Taxonomy" id="1070528"/>
    <lineage>
        <taxon>unclassified sequences</taxon>
        <taxon>metagenomes</taxon>
        <taxon>organismal metagenomes</taxon>
    </lineage>
</organism>
<reference evidence="2" key="1">
    <citation type="submission" date="2020-03" db="EMBL/GenBank/DDBJ databases">
        <title>The deep terrestrial virosphere.</title>
        <authorList>
            <person name="Holmfeldt K."/>
            <person name="Nilsson E."/>
            <person name="Simone D."/>
            <person name="Lopez-Fernandez M."/>
            <person name="Wu X."/>
            <person name="de Brujin I."/>
            <person name="Lundin D."/>
            <person name="Andersson A."/>
            <person name="Bertilsson S."/>
            <person name="Dopson M."/>
        </authorList>
    </citation>
    <scope>NUCLEOTIDE SEQUENCE</scope>
    <source>
        <strain evidence="2">MM171A00097</strain>
        <strain evidence="3">MM171B00243</strain>
    </source>
</reference>
<feature type="region of interest" description="Disordered" evidence="1">
    <location>
        <begin position="42"/>
        <end position="61"/>
    </location>
</feature>
<dbReference type="EMBL" id="MT143710">
    <property type="protein sequence ID" value="QJA43447.1"/>
    <property type="molecule type" value="Genomic_DNA"/>
</dbReference>
<evidence type="ECO:0000313" key="2">
    <source>
        <dbReference type="EMBL" id="QJA43447.1"/>
    </source>
</evidence>
<sequence length="75" mass="8690">MTGQREPKKPDDWGTMTPDQKARWFDEYPIEQEVEAAPELTQESLEQEDEGLVPVGDKLDQRNQGMTGIRRLYPL</sequence>
<gene>
    <name evidence="2" type="ORF">MM171A00097_0094</name>
    <name evidence="3" type="ORF">MM171B00243_0048</name>
</gene>
<protein>
    <submittedName>
        <fullName evidence="2">Uncharacterized protein</fullName>
    </submittedName>
</protein>
<accession>A0A6H1Z7U1</accession>
<proteinExistence type="predicted"/>
<name>A0A6H1Z7U1_9ZZZZ</name>
<dbReference type="EMBL" id="MT143883">
    <property type="protein sequence ID" value="QJB04494.1"/>
    <property type="molecule type" value="Genomic_DNA"/>
</dbReference>
<dbReference type="AlphaFoldDB" id="A0A6H1Z7U1"/>
<evidence type="ECO:0000256" key="1">
    <source>
        <dbReference type="SAM" id="MobiDB-lite"/>
    </source>
</evidence>
<evidence type="ECO:0000313" key="3">
    <source>
        <dbReference type="EMBL" id="QJB04494.1"/>
    </source>
</evidence>